<proteinExistence type="predicted"/>
<reference evidence="8 9" key="1">
    <citation type="submission" date="2016-04" db="EMBL/GenBank/DDBJ databases">
        <title>Draft genome of Fonsecaea erecta CBS 125763.</title>
        <authorList>
            <person name="Weiss V.A."/>
            <person name="Vicente V.A."/>
            <person name="Raittz R.T."/>
            <person name="Moreno L.F."/>
            <person name="De Souza E.M."/>
            <person name="Pedrosa F.O."/>
            <person name="Steffens M.B."/>
            <person name="Faoro H."/>
            <person name="Tadra-Sfeir M.Z."/>
            <person name="Najafzadeh M.J."/>
            <person name="Felipe M.S."/>
            <person name="Teixeira M."/>
            <person name="Sun J."/>
            <person name="Xi L."/>
            <person name="Gomes R."/>
            <person name="De Azevedo C.M."/>
            <person name="Salgado C.G."/>
            <person name="Da Silva M.B."/>
            <person name="Nascimento M.F."/>
            <person name="Queiroz-Telles F."/>
            <person name="Attili D.S."/>
            <person name="Gorbushina A."/>
        </authorList>
    </citation>
    <scope>NUCLEOTIDE SEQUENCE [LARGE SCALE GENOMIC DNA]</scope>
    <source>
        <strain evidence="8 9">CBS 125763</strain>
    </source>
</reference>
<keyword evidence="5 6" id="KW-0472">Membrane</keyword>
<dbReference type="GeneID" id="30012822"/>
<dbReference type="Proteomes" id="UP000078343">
    <property type="component" value="Unassembled WGS sequence"/>
</dbReference>
<dbReference type="InterPro" id="IPR020846">
    <property type="entry name" value="MFS_dom"/>
</dbReference>
<evidence type="ECO:0000256" key="1">
    <source>
        <dbReference type="ARBA" id="ARBA00004141"/>
    </source>
</evidence>
<evidence type="ECO:0000256" key="4">
    <source>
        <dbReference type="ARBA" id="ARBA00022989"/>
    </source>
</evidence>
<dbReference type="GO" id="GO:0022857">
    <property type="term" value="F:transmembrane transporter activity"/>
    <property type="evidence" value="ECO:0007669"/>
    <property type="project" value="InterPro"/>
</dbReference>
<comment type="caution">
    <text evidence="8">The sequence shown here is derived from an EMBL/GenBank/DDBJ whole genome shotgun (WGS) entry which is preliminary data.</text>
</comment>
<evidence type="ECO:0000256" key="6">
    <source>
        <dbReference type="SAM" id="Phobius"/>
    </source>
</evidence>
<keyword evidence="2" id="KW-0813">Transport</keyword>
<evidence type="ECO:0000256" key="2">
    <source>
        <dbReference type="ARBA" id="ARBA00022448"/>
    </source>
</evidence>
<sequence>MGENAPKTIENEDVVRLERVQSTDAESVPIEKHHESIVDPMMIDADRAREARGFDVYELPRGYWYSTSFLGSFFAVCFAALAGISGFACVSPLLSIINEELGPSSSISWYSTAWVLCQGIGNLVSGRLSDIFGRRWIFIGGSVFGVVGSILALTAKSVGQLVGVAVILGLGAGPQLSYFWVVAELVPMRYRYLANTAVYTLSFPGVGLGPKLAYSFQYQTSAHWRGSFWFCLTLNVISVAFWYIFYHPPTLKMLHKRQALKELLISFDWIGLAIYSASAWTFLMGIGWGGGAYPWKSAHVIASILAGAAGFAVLLLWCGYHPIKGMTPFIPLHLLRNGPLMLVTICTGVGASIYYGTQVIWPTAVTALYSEGRSTSDVGTLFAVVVICYTGGLIIGNLAATFIGNKVAICFGMCTASPLIAASGVNLLSLHETLGLLIPGAFFIGFMEGIALTNCSFPLDTQEEIGTAGGLCGTLRLLISNTAISIYSTTLTNRLSSTIPANVIPAATRAGLDESAIPSLISGLQGLTPLNSTYIHGLTPDITTVATAAYKLANAQALKTVFLVTLAFSGPGMIACWFVKTDDKKKFNFVAQHIHESKQTRALEADNDA</sequence>
<accession>A0A178ZEK7</accession>
<feature type="transmembrane region" description="Helical" evidence="6">
    <location>
        <begin position="560"/>
        <end position="579"/>
    </location>
</feature>
<dbReference type="Gene3D" id="1.20.1250.20">
    <property type="entry name" value="MFS general substrate transporter like domains"/>
    <property type="match status" value="2"/>
</dbReference>
<evidence type="ECO:0000256" key="3">
    <source>
        <dbReference type="ARBA" id="ARBA00022692"/>
    </source>
</evidence>
<feature type="transmembrane region" description="Helical" evidence="6">
    <location>
        <begin position="381"/>
        <end position="400"/>
    </location>
</feature>
<feature type="transmembrane region" description="Helical" evidence="6">
    <location>
        <begin position="340"/>
        <end position="361"/>
    </location>
</feature>
<organism evidence="8 9">
    <name type="scientific">Fonsecaea erecta</name>
    <dbReference type="NCBI Taxonomy" id="1367422"/>
    <lineage>
        <taxon>Eukaryota</taxon>
        <taxon>Fungi</taxon>
        <taxon>Dikarya</taxon>
        <taxon>Ascomycota</taxon>
        <taxon>Pezizomycotina</taxon>
        <taxon>Eurotiomycetes</taxon>
        <taxon>Chaetothyriomycetidae</taxon>
        <taxon>Chaetothyriales</taxon>
        <taxon>Herpotrichiellaceae</taxon>
        <taxon>Fonsecaea</taxon>
    </lineage>
</organism>
<evidence type="ECO:0000313" key="8">
    <source>
        <dbReference type="EMBL" id="OAP57916.1"/>
    </source>
</evidence>
<feature type="transmembrane region" description="Helical" evidence="6">
    <location>
        <begin position="69"/>
        <end position="95"/>
    </location>
</feature>
<dbReference type="InterPro" id="IPR010573">
    <property type="entry name" value="MFS_Str1/Tri12-like"/>
</dbReference>
<evidence type="ECO:0000256" key="5">
    <source>
        <dbReference type="ARBA" id="ARBA00023136"/>
    </source>
</evidence>
<name>A0A178ZEK7_9EURO</name>
<dbReference type="PROSITE" id="PS00216">
    <property type="entry name" value="SUGAR_TRANSPORT_1"/>
    <property type="match status" value="1"/>
</dbReference>
<dbReference type="AlphaFoldDB" id="A0A178ZEK7"/>
<dbReference type="PANTHER" id="PTHR23501">
    <property type="entry name" value="MAJOR FACILITATOR SUPERFAMILY"/>
    <property type="match status" value="1"/>
</dbReference>
<feature type="domain" description="Major facilitator superfamily (MFS) profile" evidence="7">
    <location>
        <begin position="72"/>
        <end position="584"/>
    </location>
</feature>
<dbReference type="Pfam" id="PF06609">
    <property type="entry name" value="TRI12"/>
    <property type="match status" value="1"/>
</dbReference>
<evidence type="ECO:0000259" key="7">
    <source>
        <dbReference type="PROSITE" id="PS50850"/>
    </source>
</evidence>
<feature type="transmembrane region" description="Helical" evidence="6">
    <location>
        <begin position="434"/>
        <end position="453"/>
    </location>
</feature>
<dbReference type="InterPro" id="IPR005829">
    <property type="entry name" value="Sugar_transporter_CS"/>
</dbReference>
<gene>
    <name evidence="8" type="ORF">AYL99_08654</name>
</gene>
<dbReference type="InterPro" id="IPR036259">
    <property type="entry name" value="MFS_trans_sf"/>
</dbReference>
<dbReference type="PROSITE" id="PS50850">
    <property type="entry name" value="MFS"/>
    <property type="match status" value="1"/>
</dbReference>
<protein>
    <recommendedName>
        <fullName evidence="7">Major facilitator superfamily (MFS) profile domain-containing protein</fullName>
    </recommendedName>
</protein>
<feature type="transmembrane region" description="Helical" evidence="6">
    <location>
        <begin position="300"/>
        <end position="320"/>
    </location>
</feature>
<dbReference type="PANTHER" id="PTHR23501:SF109">
    <property type="entry name" value="MAJOR FACILITATOR SUPERFAMILY (MFS) PROFILE DOMAIN-CONTAINING PROTEIN-RELATED"/>
    <property type="match status" value="1"/>
</dbReference>
<dbReference type="SUPFAM" id="SSF103473">
    <property type="entry name" value="MFS general substrate transporter"/>
    <property type="match status" value="1"/>
</dbReference>
<evidence type="ECO:0000313" key="9">
    <source>
        <dbReference type="Proteomes" id="UP000078343"/>
    </source>
</evidence>
<feature type="transmembrane region" description="Helical" evidence="6">
    <location>
        <begin position="136"/>
        <end position="155"/>
    </location>
</feature>
<feature type="transmembrane region" description="Helical" evidence="6">
    <location>
        <begin position="267"/>
        <end position="288"/>
    </location>
</feature>
<feature type="transmembrane region" description="Helical" evidence="6">
    <location>
        <begin position="407"/>
        <end position="428"/>
    </location>
</feature>
<feature type="transmembrane region" description="Helical" evidence="6">
    <location>
        <begin position="161"/>
        <end position="181"/>
    </location>
</feature>
<keyword evidence="4 6" id="KW-1133">Transmembrane helix</keyword>
<dbReference type="GO" id="GO:0005886">
    <property type="term" value="C:plasma membrane"/>
    <property type="evidence" value="ECO:0007669"/>
    <property type="project" value="TreeGrafter"/>
</dbReference>
<keyword evidence="3 6" id="KW-0812">Transmembrane</keyword>
<dbReference type="OrthoDB" id="4139357at2759"/>
<keyword evidence="9" id="KW-1185">Reference proteome</keyword>
<feature type="transmembrane region" description="Helical" evidence="6">
    <location>
        <begin position="226"/>
        <end position="246"/>
    </location>
</feature>
<comment type="subcellular location">
    <subcellularLocation>
        <location evidence="1">Membrane</location>
        <topology evidence="1">Multi-pass membrane protein</topology>
    </subcellularLocation>
</comment>
<dbReference type="RefSeq" id="XP_018691283.1">
    <property type="nucleotide sequence ID" value="XM_018840162.1"/>
</dbReference>
<dbReference type="EMBL" id="LVYI01000007">
    <property type="protein sequence ID" value="OAP57916.1"/>
    <property type="molecule type" value="Genomic_DNA"/>
</dbReference>